<name>A0A2S7I2I3_9FLAO</name>
<evidence type="ECO:0000256" key="6">
    <source>
        <dbReference type="SAM" id="Phobius"/>
    </source>
</evidence>
<feature type="transmembrane region" description="Helical" evidence="6">
    <location>
        <begin position="156"/>
        <end position="173"/>
    </location>
</feature>
<accession>A0A2S7I2I3</accession>
<dbReference type="Pfam" id="PF03706">
    <property type="entry name" value="LPG_synthase_TM"/>
    <property type="match status" value="1"/>
</dbReference>
<feature type="transmembrane region" description="Helical" evidence="6">
    <location>
        <begin position="259"/>
        <end position="281"/>
    </location>
</feature>
<comment type="subcellular location">
    <subcellularLocation>
        <location evidence="1">Cell membrane</location>
        <topology evidence="1">Multi-pass membrane protein</topology>
    </subcellularLocation>
</comment>
<keyword evidence="4 6" id="KW-1133">Transmembrane helix</keyword>
<proteinExistence type="predicted"/>
<evidence type="ECO:0000256" key="3">
    <source>
        <dbReference type="ARBA" id="ARBA00022692"/>
    </source>
</evidence>
<feature type="transmembrane region" description="Helical" evidence="6">
    <location>
        <begin position="43"/>
        <end position="64"/>
    </location>
</feature>
<sequence>MSQHLEKVNLKKLLINFAKIFISIALLYFVFQKIPFREVTVLWAKTNVFYLVMAAILFLASQIISTKRLELYFKANDFHLSFRSNLELYFLGMFYNFFIPGGIGGDAYKVYLLHKNFGWSAKKITSSLFNDRLSGLLGICVLILVFSFNLLEAKFFPILFVLLVVGFFFTYFLTKKLFSTYTKVFFKAFSYSFLVQILQVISFIFLLKSLDVTDNFTIYAVVFLASSVLSLISFAGIGVREMLFLQASKWFSFQPEISVSASLLFTMITAFFSLFGVIFQIRKLNLKLTETP</sequence>
<feature type="transmembrane region" description="Helical" evidence="6">
    <location>
        <begin position="88"/>
        <end position="112"/>
    </location>
</feature>
<feature type="transmembrane region" description="Helical" evidence="6">
    <location>
        <begin position="133"/>
        <end position="150"/>
    </location>
</feature>
<feature type="transmembrane region" description="Helical" evidence="6">
    <location>
        <begin position="218"/>
        <end position="239"/>
    </location>
</feature>
<dbReference type="EMBL" id="PTPZ01000008">
    <property type="protein sequence ID" value="PPZ90788.1"/>
    <property type="molecule type" value="Genomic_DNA"/>
</dbReference>
<feature type="transmembrane region" description="Helical" evidence="6">
    <location>
        <begin position="185"/>
        <end position="206"/>
    </location>
</feature>
<dbReference type="PANTHER" id="PTHR40277">
    <property type="entry name" value="BLL5419 PROTEIN"/>
    <property type="match status" value="1"/>
</dbReference>
<keyword evidence="2" id="KW-1003">Cell membrane</keyword>
<dbReference type="Proteomes" id="UP000238565">
    <property type="component" value="Unassembled WGS sequence"/>
</dbReference>
<comment type="caution">
    <text evidence="7">The sequence shown here is derived from an EMBL/GenBank/DDBJ whole genome shotgun (WGS) entry which is preliminary data.</text>
</comment>
<dbReference type="GO" id="GO:0005886">
    <property type="term" value="C:plasma membrane"/>
    <property type="evidence" value="ECO:0007669"/>
    <property type="project" value="UniProtKB-SubCell"/>
</dbReference>
<dbReference type="NCBIfam" id="TIGR00374">
    <property type="entry name" value="flippase-like domain"/>
    <property type="match status" value="1"/>
</dbReference>
<keyword evidence="5 6" id="KW-0472">Membrane</keyword>
<evidence type="ECO:0000256" key="4">
    <source>
        <dbReference type="ARBA" id="ARBA00022989"/>
    </source>
</evidence>
<keyword evidence="3 6" id="KW-0812">Transmembrane</keyword>
<dbReference type="AlphaFoldDB" id="A0A2S7I2I3"/>
<evidence type="ECO:0000313" key="7">
    <source>
        <dbReference type="EMBL" id="PPZ90788.1"/>
    </source>
</evidence>
<evidence type="ECO:0000256" key="2">
    <source>
        <dbReference type="ARBA" id="ARBA00022475"/>
    </source>
</evidence>
<evidence type="ECO:0000313" key="8">
    <source>
        <dbReference type="Proteomes" id="UP000238565"/>
    </source>
</evidence>
<gene>
    <name evidence="7" type="ORF">C3729_11480</name>
</gene>
<evidence type="ECO:0000256" key="5">
    <source>
        <dbReference type="ARBA" id="ARBA00023136"/>
    </source>
</evidence>
<feature type="transmembrane region" description="Helical" evidence="6">
    <location>
        <begin position="13"/>
        <end position="31"/>
    </location>
</feature>
<protein>
    <submittedName>
        <fullName evidence="7">Lysylphosphatidylglycerol synthetase</fullName>
    </submittedName>
</protein>
<organism evidence="7 8">
    <name type="scientific">Cloacibacterium normanense</name>
    <dbReference type="NCBI Taxonomy" id="237258"/>
    <lineage>
        <taxon>Bacteria</taxon>
        <taxon>Pseudomonadati</taxon>
        <taxon>Bacteroidota</taxon>
        <taxon>Flavobacteriia</taxon>
        <taxon>Flavobacteriales</taxon>
        <taxon>Weeksellaceae</taxon>
    </lineage>
</organism>
<reference evidence="7 8" key="1">
    <citation type="submission" date="2018-02" db="EMBL/GenBank/DDBJ databases">
        <title>Draft genome sequence of bacterial isolates from marine environment.</title>
        <authorList>
            <person name="Singh S.K."/>
            <person name="Hill R."/>
            <person name="Major S."/>
            <person name="Cai H."/>
            <person name="Li Y."/>
        </authorList>
    </citation>
    <scope>NUCLEOTIDE SEQUENCE [LARGE SCALE GENOMIC DNA]</scope>
    <source>
        <strain evidence="7 8">IMET F</strain>
    </source>
</reference>
<dbReference type="InterPro" id="IPR022791">
    <property type="entry name" value="L-PG_synthase/AglD"/>
</dbReference>
<dbReference type="PANTHER" id="PTHR40277:SF1">
    <property type="entry name" value="BLL5419 PROTEIN"/>
    <property type="match status" value="1"/>
</dbReference>
<evidence type="ECO:0000256" key="1">
    <source>
        <dbReference type="ARBA" id="ARBA00004651"/>
    </source>
</evidence>